<name>A0AA45C6E0_9BACT</name>
<organism evidence="2 3">
    <name type="scientific">Oceanotoga teriensis</name>
    <dbReference type="NCBI Taxonomy" id="515440"/>
    <lineage>
        <taxon>Bacteria</taxon>
        <taxon>Thermotogati</taxon>
        <taxon>Thermotogota</taxon>
        <taxon>Thermotogae</taxon>
        <taxon>Petrotogales</taxon>
        <taxon>Petrotogaceae</taxon>
        <taxon>Oceanotoga</taxon>
    </lineage>
</organism>
<dbReference type="EMBL" id="QGGI01000011">
    <property type="protein sequence ID" value="PWJ91263.1"/>
    <property type="molecule type" value="Genomic_DNA"/>
</dbReference>
<evidence type="ECO:0000313" key="3">
    <source>
        <dbReference type="Proteomes" id="UP000245921"/>
    </source>
</evidence>
<dbReference type="Proteomes" id="UP000245921">
    <property type="component" value="Unassembled WGS sequence"/>
</dbReference>
<accession>A0AA45C6E0</accession>
<comment type="caution">
    <text evidence="2">The sequence shown here is derived from an EMBL/GenBank/DDBJ whole genome shotgun (WGS) entry which is preliminary data.</text>
</comment>
<keyword evidence="1" id="KW-0472">Membrane</keyword>
<reference evidence="2 3" key="1">
    <citation type="submission" date="2018-05" db="EMBL/GenBank/DDBJ databases">
        <title>Genomic Encyclopedia of Type Strains, Phase IV (KMG-IV): sequencing the most valuable type-strain genomes for metagenomic binning, comparative biology and taxonomic classification.</title>
        <authorList>
            <person name="Goeker M."/>
        </authorList>
    </citation>
    <scope>NUCLEOTIDE SEQUENCE [LARGE SCALE GENOMIC DNA]</scope>
    <source>
        <strain evidence="2 3">DSM 24906</strain>
    </source>
</reference>
<feature type="transmembrane region" description="Helical" evidence="1">
    <location>
        <begin position="43"/>
        <end position="64"/>
    </location>
</feature>
<protein>
    <submittedName>
        <fullName evidence="2">Membrane protein</fullName>
    </submittedName>
</protein>
<dbReference type="RefSeq" id="WP_109605085.1">
    <property type="nucleotide sequence ID" value="NZ_QGGI01000011.1"/>
</dbReference>
<gene>
    <name evidence="2" type="ORF">C7380_11171</name>
</gene>
<dbReference type="InterPro" id="IPR018687">
    <property type="entry name" value="DUF2177_membr"/>
</dbReference>
<keyword evidence="3" id="KW-1185">Reference proteome</keyword>
<feature type="transmembrane region" description="Helical" evidence="1">
    <location>
        <begin position="111"/>
        <end position="132"/>
    </location>
</feature>
<proteinExistence type="predicted"/>
<evidence type="ECO:0000313" key="2">
    <source>
        <dbReference type="EMBL" id="PWJ91263.1"/>
    </source>
</evidence>
<feature type="transmembrane region" description="Helical" evidence="1">
    <location>
        <begin position="73"/>
        <end position="91"/>
    </location>
</feature>
<sequence>MWNIIRNYVISFIVFFIIDILWLGLIAKNIYNKYLGYIIKDNFNWIAAIIFYIIFIIGIQFFVLNPAIEKQSVLYAFLVGGIFGFITYSTYDLTNLATIKQWPMSITIIDIIWGSILSSLTSGISYLIINFFNK</sequence>
<dbReference type="Pfam" id="PF09945">
    <property type="entry name" value="DUF2177"/>
    <property type="match status" value="1"/>
</dbReference>
<dbReference type="AlphaFoldDB" id="A0AA45C6E0"/>
<keyword evidence="1" id="KW-0812">Transmembrane</keyword>
<feature type="transmembrane region" description="Helical" evidence="1">
    <location>
        <begin position="7"/>
        <end position="31"/>
    </location>
</feature>
<keyword evidence="1" id="KW-1133">Transmembrane helix</keyword>
<evidence type="ECO:0000256" key="1">
    <source>
        <dbReference type="SAM" id="Phobius"/>
    </source>
</evidence>